<evidence type="ECO:0000256" key="2">
    <source>
        <dbReference type="ARBA" id="ARBA00023015"/>
    </source>
</evidence>
<name>B2KBQ8_ELUMP</name>
<dbReference type="Pfam" id="PF04542">
    <property type="entry name" value="Sigma70_r2"/>
    <property type="match status" value="1"/>
</dbReference>
<dbReference type="RefSeq" id="WP_012414360.1">
    <property type="nucleotide sequence ID" value="NC_010644.1"/>
</dbReference>
<dbReference type="SUPFAM" id="SSF88946">
    <property type="entry name" value="Sigma2 domain of RNA polymerase sigma factors"/>
    <property type="match status" value="1"/>
</dbReference>
<dbReference type="InterPro" id="IPR007627">
    <property type="entry name" value="RNA_pol_sigma70_r2"/>
</dbReference>
<dbReference type="Proteomes" id="UP000001029">
    <property type="component" value="Chromosome"/>
</dbReference>
<evidence type="ECO:0000259" key="7">
    <source>
        <dbReference type="Pfam" id="PF08281"/>
    </source>
</evidence>
<dbReference type="GO" id="GO:0003677">
    <property type="term" value="F:DNA binding"/>
    <property type="evidence" value="ECO:0007669"/>
    <property type="project" value="UniProtKB-KW"/>
</dbReference>
<dbReference type="PANTHER" id="PTHR43133">
    <property type="entry name" value="RNA POLYMERASE ECF-TYPE SIGMA FACTO"/>
    <property type="match status" value="1"/>
</dbReference>
<dbReference type="HOGENOM" id="CLU_047691_3_4_0"/>
<dbReference type="KEGG" id="emi:Emin_0181"/>
<gene>
    <name evidence="8" type="ordered locus">Emin_0181</name>
</gene>
<evidence type="ECO:0000256" key="5">
    <source>
        <dbReference type="ARBA" id="ARBA00023163"/>
    </source>
</evidence>
<keyword evidence="9" id="KW-1185">Reference proteome</keyword>
<proteinExistence type="inferred from homology"/>
<keyword evidence="2" id="KW-0805">Transcription regulation</keyword>
<evidence type="ECO:0000313" key="8">
    <source>
        <dbReference type="EMBL" id="ACC97745.1"/>
    </source>
</evidence>
<dbReference type="InterPro" id="IPR013325">
    <property type="entry name" value="RNA_pol_sigma_r2"/>
</dbReference>
<dbReference type="OrthoDB" id="9782703at2"/>
<dbReference type="InterPro" id="IPR013249">
    <property type="entry name" value="RNA_pol_sigma70_r4_t2"/>
</dbReference>
<evidence type="ECO:0000256" key="3">
    <source>
        <dbReference type="ARBA" id="ARBA00023082"/>
    </source>
</evidence>
<evidence type="ECO:0000259" key="6">
    <source>
        <dbReference type="Pfam" id="PF04542"/>
    </source>
</evidence>
<feature type="domain" description="RNA polymerase sigma factor 70 region 4 type 2" evidence="7">
    <location>
        <begin position="128"/>
        <end position="178"/>
    </location>
</feature>
<dbReference type="GO" id="GO:0006352">
    <property type="term" value="P:DNA-templated transcription initiation"/>
    <property type="evidence" value="ECO:0007669"/>
    <property type="project" value="InterPro"/>
</dbReference>
<accession>B2KBQ8</accession>
<dbReference type="AlphaFoldDB" id="B2KBQ8"/>
<evidence type="ECO:0000313" key="9">
    <source>
        <dbReference type="Proteomes" id="UP000001029"/>
    </source>
</evidence>
<dbReference type="InterPro" id="IPR014284">
    <property type="entry name" value="RNA_pol_sigma-70_dom"/>
</dbReference>
<organism evidence="8 9">
    <name type="scientific">Elusimicrobium minutum (strain Pei191)</name>
    <dbReference type="NCBI Taxonomy" id="445932"/>
    <lineage>
        <taxon>Bacteria</taxon>
        <taxon>Pseudomonadati</taxon>
        <taxon>Elusimicrobiota</taxon>
        <taxon>Elusimicrobia</taxon>
        <taxon>Elusimicrobiales</taxon>
        <taxon>Elusimicrobiaceae</taxon>
        <taxon>Elusimicrobium</taxon>
    </lineage>
</organism>
<evidence type="ECO:0000256" key="1">
    <source>
        <dbReference type="ARBA" id="ARBA00010641"/>
    </source>
</evidence>
<comment type="similarity">
    <text evidence="1">Belongs to the sigma-70 factor family. ECF subfamily.</text>
</comment>
<dbReference type="EMBL" id="CP001055">
    <property type="protein sequence ID" value="ACC97745.1"/>
    <property type="molecule type" value="Genomic_DNA"/>
</dbReference>
<dbReference type="Gene3D" id="1.10.1740.10">
    <property type="match status" value="1"/>
</dbReference>
<feature type="domain" description="RNA polymerase sigma-70 region 2" evidence="6">
    <location>
        <begin position="24"/>
        <end position="89"/>
    </location>
</feature>
<dbReference type="SUPFAM" id="SSF88659">
    <property type="entry name" value="Sigma3 and sigma4 domains of RNA polymerase sigma factors"/>
    <property type="match status" value="1"/>
</dbReference>
<keyword evidence="5" id="KW-0804">Transcription</keyword>
<dbReference type="Gene3D" id="1.10.10.10">
    <property type="entry name" value="Winged helix-like DNA-binding domain superfamily/Winged helix DNA-binding domain"/>
    <property type="match status" value="1"/>
</dbReference>
<keyword evidence="4" id="KW-0238">DNA-binding</keyword>
<dbReference type="InterPro" id="IPR039425">
    <property type="entry name" value="RNA_pol_sigma-70-like"/>
</dbReference>
<dbReference type="CDD" id="cd06171">
    <property type="entry name" value="Sigma70_r4"/>
    <property type="match status" value="1"/>
</dbReference>
<dbReference type="PANTHER" id="PTHR43133:SF8">
    <property type="entry name" value="RNA POLYMERASE SIGMA FACTOR HI_1459-RELATED"/>
    <property type="match status" value="1"/>
</dbReference>
<protein>
    <submittedName>
        <fullName evidence="8">Sigma-70 family</fullName>
    </submittedName>
</protein>
<dbReference type="InterPro" id="IPR036388">
    <property type="entry name" value="WH-like_DNA-bd_sf"/>
</dbReference>
<reference evidence="8 9" key="1">
    <citation type="journal article" date="2009" name="Appl. Environ. Microbiol.">
        <title>Genomic analysis of 'Elusimicrobium minutum,' the first cultivated representative of the phylum 'Elusimicrobia' (formerly termite group 1).</title>
        <authorList>
            <person name="Herlemann D.P.R."/>
            <person name="Geissinger O."/>
            <person name="Ikeda-Ohtsubo W."/>
            <person name="Kunin V."/>
            <person name="Sun H."/>
            <person name="Lapidus A."/>
            <person name="Hugenholtz P."/>
            <person name="Brune A."/>
        </authorList>
    </citation>
    <scope>NUCLEOTIDE SEQUENCE [LARGE SCALE GENOMIC DNA]</scope>
    <source>
        <strain evidence="8 9">Pei191</strain>
    </source>
</reference>
<dbReference type="InterPro" id="IPR013324">
    <property type="entry name" value="RNA_pol_sigma_r3/r4-like"/>
</dbReference>
<dbReference type="NCBIfam" id="TIGR02937">
    <property type="entry name" value="sigma70-ECF"/>
    <property type="match status" value="1"/>
</dbReference>
<dbReference type="Pfam" id="PF08281">
    <property type="entry name" value="Sigma70_r4_2"/>
    <property type="match status" value="1"/>
</dbReference>
<sequence>MSETADNELLEQFKKGDTFSLGLLIEKYKTPLYTFIISYVKDASVAEDIFQEVFLKIIKNPYIYKENSNFKAWLFTVSRNKCMDYFRQSGTDLQSLDAVVEEGFSLHETVQSKEKEPLDFLLNLEDAEAVNKALNMLPLEQKEIIIMRQTMSFKEIAQLLSCPIGTVLARASRGYKKMQQQLTINNFESSEAVYAE</sequence>
<evidence type="ECO:0000256" key="4">
    <source>
        <dbReference type="ARBA" id="ARBA00023125"/>
    </source>
</evidence>
<dbReference type="STRING" id="445932.Emin_0181"/>
<keyword evidence="3" id="KW-0731">Sigma factor</keyword>
<dbReference type="GO" id="GO:0016987">
    <property type="term" value="F:sigma factor activity"/>
    <property type="evidence" value="ECO:0007669"/>
    <property type="project" value="UniProtKB-KW"/>
</dbReference>